<dbReference type="AlphaFoldDB" id="A0A1I4JNR3"/>
<dbReference type="RefSeq" id="WP_093384808.1">
    <property type="nucleotide sequence ID" value="NZ_FOTW01000006.1"/>
</dbReference>
<reference evidence="1 2" key="1">
    <citation type="submission" date="2016-10" db="EMBL/GenBank/DDBJ databases">
        <authorList>
            <person name="de Groot N.N."/>
        </authorList>
    </citation>
    <scope>NUCLEOTIDE SEQUENCE [LARGE SCALE GENOMIC DNA]</scope>
    <source>
        <strain evidence="1 2">ATCC 43154</strain>
    </source>
</reference>
<evidence type="ECO:0008006" key="3">
    <source>
        <dbReference type="Google" id="ProtNLM"/>
    </source>
</evidence>
<proteinExistence type="predicted"/>
<dbReference type="STRING" id="758825.SAMN02982985_01124"/>
<keyword evidence="2" id="KW-1185">Reference proteome</keyword>
<accession>A0A1I4JNR3</accession>
<evidence type="ECO:0000313" key="1">
    <source>
        <dbReference type="EMBL" id="SFL68114.1"/>
    </source>
</evidence>
<name>A0A1I4JNR3_9BURK</name>
<gene>
    <name evidence="1" type="ORF">SAMN02982985_01124</name>
</gene>
<evidence type="ECO:0000313" key="2">
    <source>
        <dbReference type="Proteomes" id="UP000199470"/>
    </source>
</evidence>
<sequence>MLRSHFLRRLLSWLALATILGFAAVPTLARLLARSDAQQWMQICSAQGSRLVAAADLAPQRPAAPAQPQLEHCPFCALHATLLPTPQASHTLALPQARPARYPQLFLDAPRSLRWWSVAHPRGPPRLH</sequence>
<dbReference type="InterPro" id="IPR021333">
    <property type="entry name" value="DUF2946"/>
</dbReference>
<dbReference type="Proteomes" id="UP000199470">
    <property type="component" value="Unassembled WGS sequence"/>
</dbReference>
<dbReference type="EMBL" id="FOTW01000006">
    <property type="protein sequence ID" value="SFL68114.1"/>
    <property type="molecule type" value="Genomic_DNA"/>
</dbReference>
<protein>
    <recommendedName>
        <fullName evidence="3">DUF2946 domain-containing protein</fullName>
    </recommendedName>
</protein>
<dbReference type="OrthoDB" id="8536886at2"/>
<dbReference type="Pfam" id="PF11162">
    <property type="entry name" value="DUF2946"/>
    <property type="match status" value="1"/>
</dbReference>
<organism evidence="1 2">
    <name type="scientific">Rugamonas rubra</name>
    <dbReference type="NCBI Taxonomy" id="758825"/>
    <lineage>
        <taxon>Bacteria</taxon>
        <taxon>Pseudomonadati</taxon>
        <taxon>Pseudomonadota</taxon>
        <taxon>Betaproteobacteria</taxon>
        <taxon>Burkholderiales</taxon>
        <taxon>Oxalobacteraceae</taxon>
        <taxon>Telluria group</taxon>
        <taxon>Rugamonas</taxon>
    </lineage>
</organism>